<dbReference type="Gene3D" id="3.30.505.10">
    <property type="entry name" value="SH2 domain"/>
    <property type="match status" value="1"/>
</dbReference>
<accession>A0A9N7V7Y1</accession>
<sequence>EAEDLLREKPLGCFLVRLSEKAVGYLLSYRGHDRCRHFVIAQDPYGQFVLSGDLTDTEERRPGGSFSQDERKMSVFKSLVVLILFMWTLTTAGT</sequence>
<dbReference type="Pfam" id="PF00017">
    <property type="entry name" value="SH2"/>
    <property type="match status" value="1"/>
</dbReference>
<evidence type="ECO:0000259" key="3">
    <source>
        <dbReference type="PROSITE" id="PS50001"/>
    </source>
</evidence>
<evidence type="ECO:0000313" key="5">
    <source>
        <dbReference type="Proteomes" id="UP001153269"/>
    </source>
</evidence>
<evidence type="ECO:0000313" key="4">
    <source>
        <dbReference type="EMBL" id="CAB1443723.1"/>
    </source>
</evidence>
<dbReference type="SUPFAM" id="SSF55550">
    <property type="entry name" value="SH2 domain"/>
    <property type="match status" value="1"/>
</dbReference>
<comment type="caution">
    <text evidence="4">The sequence shown here is derived from an EMBL/GenBank/DDBJ whole genome shotgun (WGS) entry which is preliminary data.</text>
</comment>
<gene>
    <name evidence="4" type="ORF">PLEPLA_LOCUS31439</name>
</gene>
<feature type="non-terminal residue" evidence="4">
    <location>
        <position position="1"/>
    </location>
</feature>
<dbReference type="AlphaFoldDB" id="A0A9N7V7Y1"/>
<evidence type="ECO:0000256" key="1">
    <source>
        <dbReference type="ARBA" id="ARBA00022999"/>
    </source>
</evidence>
<evidence type="ECO:0000256" key="2">
    <source>
        <dbReference type="PROSITE-ProRule" id="PRU00191"/>
    </source>
</evidence>
<dbReference type="PANTHER" id="PTHR14388:SF6">
    <property type="entry name" value="SH2 DOMAIN-CONTAINING PROTEIN 7"/>
    <property type="match status" value="1"/>
</dbReference>
<reference evidence="4" key="1">
    <citation type="submission" date="2020-03" db="EMBL/GenBank/DDBJ databases">
        <authorList>
            <person name="Weist P."/>
        </authorList>
    </citation>
    <scope>NUCLEOTIDE SEQUENCE</scope>
</reference>
<dbReference type="EMBL" id="CADEAL010003170">
    <property type="protein sequence ID" value="CAB1443723.1"/>
    <property type="molecule type" value="Genomic_DNA"/>
</dbReference>
<feature type="domain" description="SH2" evidence="3">
    <location>
        <begin position="1"/>
        <end position="83"/>
    </location>
</feature>
<dbReference type="PROSITE" id="PS50001">
    <property type="entry name" value="SH2"/>
    <property type="match status" value="1"/>
</dbReference>
<dbReference type="PANTHER" id="PTHR14388">
    <property type="entry name" value="T CELL-SPECIFIC ADAPTER PROTEIN TSAD"/>
    <property type="match status" value="1"/>
</dbReference>
<name>A0A9N7V7Y1_PLEPL</name>
<proteinExistence type="predicted"/>
<dbReference type="InterPro" id="IPR036860">
    <property type="entry name" value="SH2_dom_sf"/>
</dbReference>
<protein>
    <recommendedName>
        <fullName evidence="3">SH2 domain-containing protein</fullName>
    </recommendedName>
</protein>
<organism evidence="4 5">
    <name type="scientific">Pleuronectes platessa</name>
    <name type="common">European plaice</name>
    <dbReference type="NCBI Taxonomy" id="8262"/>
    <lineage>
        <taxon>Eukaryota</taxon>
        <taxon>Metazoa</taxon>
        <taxon>Chordata</taxon>
        <taxon>Craniata</taxon>
        <taxon>Vertebrata</taxon>
        <taxon>Euteleostomi</taxon>
        <taxon>Actinopterygii</taxon>
        <taxon>Neopterygii</taxon>
        <taxon>Teleostei</taxon>
        <taxon>Neoteleostei</taxon>
        <taxon>Acanthomorphata</taxon>
        <taxon>Carangaria</taxon>
        <taxon>Pleuronectiformes</taxon>
        <taxon>Pleuronectoidei</taxon>
        <taxon>Pleuronectidae</taxon>
        <taxon>Pleuronectes</taxon>
    </lineage>
</organism>
<dbReference type="Proteomes" id="UP001153269">
    <property type="component" value="Unassembled WGS sequence"/>
</dbReference>
<keyword evidence="5" id="KW-1185">Reference proteome</keyword>
<dbReference type="InterPro" id="IPR000980">
    <property type="entry name" value="SH2"/>
</dbReference>
<dbReference type="GO" id="GO:0005737">
    <property type="term" value="C:cytoplasm"/>
    <property type="evidence" value="ECO:0007669"/>
    <property type="project" value="TreeGrafter"/>
</dbReference>
<keyword evidence="1 2" id="KW-0727">SH2 domain</keyword>